<keyword evidence="5" id="KW-1133">Transmembrane helix</keyword>
<comment type="similarity">
    <text evidence="2">Belongs to the glycosyltransferase 31 family. Beta3-Gal-T subfamily.</text>
</comment>
<dbReference type="OrthoDB" id="414175at2759"/>
<organism evidence="8 9">
    <name type="scientific">Polychaeton citri CBS 116435</name>
    <dbReference type="NCBI Taxonomy" id="1314669"/>
    <lineage>
        <taxon>Eukaryota</taxon>
        <taxon>Fungi</taxon>
        <taxon>Dikarya</taxon>
        <taxon>Ascomycota</taxon>
        <taxon>Pezizomycotina</taxon>
        <taxon>Dothideomycetes</taxon>
        <taxon>Dothideomycetidae</taxon>
        <taxon>Capnodiales</taxon>
        <taxon>Capnodiaceae</taxon>
        <taxon>Polychaeton</taxon>
    </lineage>
</organism>
<reference evidence="8" key="1">
    <citation type="journal article" date="2020" name="Stud. Mycol.">
        <title>101 Dothideomycetes genomes: a test case for predicting lifestyles and emergence of pathogens.</title>
        <authorList>
            <person name="Haridas S."/>
            <person name="Albert R."/>
            <person name="Binder M."/>
            <person name="Bloem J."/>
            <person name="Labutti K."/>
            <person name="Salamov A."/>
            <person name="Andreopoulos B."/>
            <person name="Baker S."/>
            <person name="Barry K."/>
            <person name="Bills G."/>
            <person name="Bluhm B."/>
            <person name="Cannon C."/>
            <person name="Castanera R."/>
            <person name="Culley D."/>
            <person name="Daum C."/>
            <person name="Ezra D."/>
            <person name="Gonzalez J."/>
            <person name="Henrissat B."/>
            <person name="Kuo A."/>
            <person name="Liang C."/>
            <person name="Lipzen A."/>
            <person name="Lutzoni F."/>
            <person name="Magnuson J."/>
            <person name="Mondo S."/>
            <person name="Nolan M."/>
            <person name="Ohm R."/>
            <person name="Pangilinan J."/>
            <person name="Park H.-J."/>
            <person name="Ramirez L."/>
            <person name="Alfaro M."/>
            <person name="Sun H."/>
            <person name="Tritt A."/>
            <person name="Yoshinaga Y."/>
            <person name="Zwiers L.-H."/>
            <person name="Turgeon B."/>
            <person name="Goodwin S."/>
            <person name="Spatafora J."/>
            <person name="Crous P."/>
            <person name="Grigoriev I."/>
        </authorList>
    </citation>
    <scope>NUCLEOTIDE SEQUENCE</scope>
    <source>
        <strain evidence="8">CBS 116435</strain>
    </source>
</reference>
<dbReference type="Proteomes" id="UP000799441">
    <property type="component" value="Unassembled WGS sequence"/>
</dbReference>
<evidence type="ECO:0000256" key="4">
    <source>
        <dbReference type="ARBA" id="ARBA00022968"/>
    </source>
</evidence>
<evidence type="ECO:0000256" key="7">
    <source>
        <dbReference type="SAM" id="MobiDB-lite"/>
    </source>
</evidence>
<comment type="subcellular location">
    <subcellularLocation>
        <location evidence="1">Membrane</location>
        <topology evidence="1">Single-pass type II membrane protein</topology>
    </subcellularLocation>
</comment>
<accession>A0A9P4UTL6</accession>
<name>A0A9P4UTL6_9PEZI</name>
<dbReference type="EMBL" id="MU003769">
    <property type="protein sequence ID" value="KAF2724861.1"/>
    <property type="molecule type" value="Genomic_DNA"/>
</dbReference>
<keyword evidence="6" id="KW-0472">Membrane</keyword>
<dbReference type="AlphaFoldDB" id="A0A9P4UTL6"/>
<dbReference type="PANTHER" id="PTHR23033:SF47">
    <property type="entry name" value="APPLE DOMAIN-CONTAINING PROTEIN-RELATED"/>
    <property type="match status" value="1"/>
</dbReference>
<evidence type="ECO:0000256" key="3">
    <source>
        <dbReference type="ARBA" id="ARBA00022692"/>
    </source>
</evidence>
<evidence type="ECO:0000256" key="1">
    <source>
        <dbReference type="ARBA" id="ARBA00004606"/>
    </source>
</evidence>
<evidence type="ECO:0000256" key="5">
    <source>
        <dbReference type="ARBA" id="ARBA00022989"/>
    </source>
</evidence>
<proteinExistence type="inferred from homology"/>
<dbReference type="PANTHER" id="PTHR23033">
    <property type="entry name" value="BETA1,3-GALACTOSYLTRANSFERASE"/>
    <property type="match status" value="1"/>
</dbReference>
<dbReference type="Gene3D" id="3.90.550.50">
    <property type="match status" value="1"/>
</dbReference>
<gene>
    <name evidence="8" type="ORF">K431DRAFT_216788</name>
</gene>
<evidence type="ECO:0000256" key="6">
    <source>
        <dbReference type="ARBA" id="ARBA00023136"/>
    </source>
</evidence>
<evidence type="ECO:0000256" key="2">
    <source>
        <dbReference type="ARBA" id="ARBA00006462"/>
    </source>
</evidence>
<dbReference type="InterPro" id="IPR026050">
    <property type="entry name" value="C1GALT1/C1GALT1_chp1"/>
</dbReference>
<dbReference type="GO" id="GO:0016020">
    <property type="term" value="C:membrane"/>
    <property type="evidence" value="ECO:0007669"/>
    <property type="project" value="UniProtKB-SubCell"/>
</dbReference>
<evidence type="ECO:0000313" key="9">
    <source>
        <dbReference type="Proteomes" id="UP000799441"/>
    </source>
</evidence>
<keyword evidence="3" id="KW-0812">Transmembrane</keyword>
<feature type="region of interest" description="Disordered" evidence="7">
    <location>
        <begin position="1"/>
        <end position="21"/>
    </location>
</feature>
<sequence length="421" mass="48376">MAVSPHDQSYGWPSKGRSCPTEEQQSDVAVIFKTGSTEIYDRLMVHFTTTLACIKDYLIFSDFEQTIGPERVHDALVNISWGRLGDSNEDAKQYMLLQQHLDHGGAASELRASDRIHSWDLDKYKFLPLVSAARERFPEKKWFVFVEADTYLSLHNLLLWLPKLKEEHRDEGDDGADVPIYAGSCIFIGDLVFAHGGSGWLMSASAAQAMSEVYAMEKTHWEDVLSRDCCGDKVLGQILQDRSIECTQAFPSFQGETPVSLDWNADIMCKPAITWHHAAADQVEQLWQFEQRWRKEKGGDTMILYRDYFMEFIRPRLDYAENSKLLDWDNLSSDWVFTSDDDEDNLKYESSEAVESPERCEDFCVEHDDCLQWVWQPKWCRANRAVRFGWAMVDGDARPVSGWMVDRIDSLLENAGPCDDE</sequence>
<keyword evidence="4" id="KW-0735">Signal-anchor</keyword>
<comment type="caution">
    <text evidence="8">The sequence shown here is derived from an EMBL/GenBank/DDBJ whole genome shotgun (WGS) entry which is preliminary data.</text>
</comment>
<keyword evidence="9" id="KW-1185">Reference proteome</keyword>
<evidence type="ECO:0000313" key="8">
    <source>
        <dbReference type="EMBL" id="KAF2724861.1"/>
    </source>
</evidence>
<protein>
    <submittedName>
        <fullName evidence="8">Glycosyltransferase family 31 protein</fullName>
    </submittedName>
</protein>